<reference evidence="1" key="1">
    <citation type="submission" date="2022-03" db="EMBL/GenBank/DDBJ databases">
        <authorList>
            <person name="Tunstrom K."/>
        </authorList>
    </citation>
    <scope>NUCLEOTIDE SEQUENCE</scope>
</reference>
<comment type="caution">
    <text evidence="1">The sequence shown here is derived from an EMBL/GenBank/DDBJ whole genome shotgun (WGS) entry which is preliminary data.</text>
</comment>
<accession>A0AAU9TMT6</accession>
<keyword evidence="2" id="KW-1185">Reference proteome</keyword>
<sequence>MEELLQNMISVSLQFGLKITRSKTKVMIVERINNNLPVVTQIANCEVVQSHVYLGALNSNNGGCIDEIKRGMAIS</sequence>
<organism evidence="1 2">
    <name type="scientific">Euphydryas editha</name>
    <name type="common">Edith's checkerspot</name>
    <dbReference type="NCBI Taxonomy" id="104508"/>
    <lineage>
        <taxon>Eukaryota</taxon>
        <taxon>Metazoa</taxon>
        <taxon>Ecdysozoa</taxon>
        <taxon>Arthropoda</taxon>
        <taxon>Hexapoda</taxon>
        <taxon>Insecta</taxon>
        <taxon>Pterygota</taxon>
        <taxon>Neoptera</taxon>
        <taxon>Endopterygota</taxon>
        <taxon>Lepidoptera</taxon>
        <taxon>Glossata</taxon>
        <taxon>Ditrysia</taxon>
        <taxon>Papilionoidea</taxon>
        <taxon>Nymphalidae</taxon>
        <taxon>Nymphalinae</taxon>
        <taxon>Euphydryas</taxon>
    </lineage>
</organism>
<evidence type="ECO:0000313" key="2">
    <source>
        <dbReference type="Proteomes" id="UP001153954"/>
    </source>
</evidence>
<proteinExistence type="predicted"/>
<gene>
    <name evidence="1" type="ORF">EEDITHA_LOCUS3484</name>
</gene>
<evidence type="ECO:0008006" key="3">
    <source>
        <dbReference type="Google" id="ProtNLM"/>
    </source>
</evidence>
<evidence type="ECO:0000313" key="1">
    <source>
        <dbReference type="EMBL" id="CAH2087197.1"/>
    </source>
</evidence>
<dbReference type="EMBL" id="CAKOGL010000006">
    <property type="protein sequence ID" value="CAH2087197.1"/>
    <property type="molecule type" value="Genomic_DNA"/>
</dbReference>
<dbReference type="Proteomes" id="UP001153954">
    <property type="component" value="Unassembled WGS sequence"/>
</dbReference>
<protein>
    <recommendedName>
        <fullName evidence="3">Reverse transcriptase</fullName>
    </recommendedName>
</protein>
<dbReference type="AlphaFoldDB" id="A0AAU9TMT6"/>
<name>A0AAU9TMT6_EUPED</name>